<reference evidence="4" key="1">
    <citation type="submission" date="2023-07" db="EMBL/GenBank/DDBJ databases">
        <title>Genomic Encyclopedia of Type Strains, Phase IV (KMG-IV): sequencing the most valuable type-strain genomes for metagenomic binning, comparative biology and taxonomic classification.</title>
        <authorList>
            <person name="Goeker M."/>
        </authorList>
    </citation>
    <scope>NUCLEOTIDE SEQUENCE</scope>
    <source>
        <strain evidence="4">DSM 26174</strain>
    </source>
</reference>
<dbReference type="EMBL" id="JAVDQD010000012">
    <property type="protein sequence ID" value="MDR6241823.1"/>
    <property type="molecule type" value="Genomic_DNA"/>
</dbReference>
<evidence type="ECO:0000313" key="5">
    <source>
        <dbReference type="Proteomes" id="UP001185092"/>
    </source>
</evidence>
<dbReference type="AlphaFoldDB" id="A0AAE3XTK0"/>
<dbReference type="RefSeq" id="WP_309942948.1">
    <property type="nucleotide sequence ID" value="NZ_AP025307.1"/>
</dbReference>
<gene>
    <name evidence="4" type="ORF">HNQ88_004910</name>
</gene>
<evidence type="ECO:0000256" key="2">
    <source>
        <dbReference type="ARBA" id="ARBA00022737"/>
    </source>
</evidence>
<dbReference type="InterPro" id="IPR032675">
    <property type="entry name" value="LRR_dom_sf"/>
</dbReference>
<comment type="caution">
    <text evidence="4">The sequence shown here is derived from an EMBL/GenBank/DDBJ whole genome shotgun (WGS) entry which is preliminary data.</text>
</comment>
<organism evidence="4 5">
    <name type="scientific">Aureibacter tunicatorum</name>
    <dbReference type="NCBI Taxonomy" id="866807"/>
    <lineage>
        <taxon>Bacteria</taxon>
        <taxon>Pseudomonadati</taxon>
        <taxon>Bacteroidota</taxon>
        <taxon>Cytophagia</taxon>
        <taxon>Cytophagales</taxon>
        <taxon>Persicobacteraceae</taxon>
        <taxon>Aureibacter</taxon>
    </lineage>
</organism>
<dbReference type="InterPro" id="IPR050216">
    <property type="entry name" value="LRR_domain-containing"/>
</dbReference>
<dbReference type="Pfam" id="PF23598">
    <property type="entry name" value="LRR_14"/>
    <property type="match status" value="1"/>
</dbReference>
<accession>A0AAE3XTK0</accession>
<dbReference type="InterPro" id="IPR055414">
    <property type="entry name" value="LRR_R13L4/SHOC2-like"/>
</dbReference>
<protein>
    <submittedName>
        <fullName evidence="4">Leucine-rich repeat (LRR) protein</fullName>
    </submittedName>
</protein>
<dbReference type="Gene3D" id="3.80.10.10">
    <property type="entry name" value="Ribonuclease Inhibitor"/>
    <property type="match status" value="2"/>
</dbReference>
<dbReference type="PANTHER" id="PTHR48051:SF42">
    <property type="entry name" value="LEUCINE-RICH REPEAT-CONTAINING PROTEIN 18-LIKE"/>
    <property type="match status" value="1"/>
</dbReference>
<evidence type="ECO:0000313" key="4">
    <source>
        <dbReference type="EMBL" id="MDR6241823.1"/>
    </source>
</evidence>
<keyword evidence="5" id="KW-1185">Reference proteome</keyword>
<evidence type="ECO:0000259" key="3">
    <source>
        <dbReference type="Pfam" id="PF23598"/>
    </source>
</evidence>
<dbReference type="GO" id="GO:0005737">
    <property type="term" value="C:cytoplasm"/>
    <property type="evidence" value="ECO:0007669"/>
    <property type="project" value="TreeGrafter"/>
</dbReference>
<sequence length="352" mass="41523">MKYLIIFFISLLMSCSSNRENKHIDISLQRELEREKKIIEILENKYGFVDIDEKNTDLNYDQHDNGLIRVVYIQNKDFDYLPSEIYQLKHITRLDLRGANFKDLPDSLMSFKNLKELMLLNNPIIRVSEIKIPNSIENIRFDDCPMESFPKLQKENDSIPYKLFLSKTKIDSIPDFVGDMNICLLWANECPITYISPNLGNCENMYEVDFSRIKTDQFPEELGKLSKMNYVKLNRLKLNAIPEFIFEWKNLTAIKLNNNKIREVPEAIGQLKKLKSFYAQSNELTTLPKEFGQLKNIEFIDLEYNVLDHKSFPEEMFFPRNGDKARLYVSRPDCYTCFSVPEEQVRRAFKVL</sequence>
<dbReference type="PANTHER" id="PTHR48051">
    <property type="match status" value="1"/>
</dbReference>
<keyword evidence="2" id="KW-0677">Repeat</keyword>
<proteinExistence type="predicted"/>
<evidence type="ECO:0000256" key="1">
    <source>
        <dbReference type="ARBA" id="ARBA00022614"/>
    </source>
</evidence>
<dbReference type="SUPFAM" id="SSF52058">
    <property type="entry name" value="L domain-like"/>
    <property type="match status" value="1"/>
</dbReference>
<keyword evidence="1" id="KW-0433">Leucine-rich repeat</keyword>
<feature type="domain" description="Disease resistance R13L4/SHOC-2-like LRR" evidence="3">
    <location>
        <begin position="197"/>
        <end position="303"/>
    </location>
</feature>
<dbReference type="PROSITE" id="PS51257">
    <property type="entry name" value="PROKAR_LIPOPROTEIN"/>
    <property type="match status" value="1"/>
</dbReference>
<name>A0AAE3XTK0_9BACT</name>
<dbReference type="Proteomes" id="UP001185092">
    <property type="component" value="Unassembled WGS sequence"/>
</dbReference>